<dbReference type="Proteomes" id="UP001162060">
    <property type="component" value="Unassembled WGS sequence"/>
</dbReference>
<reference evidence="1" key="1">
    <citation type="submission" date="2024-01" db="EMBL/GenBank/DDBJ databases">
        <authorList>
            <person name="Webb A."/>
        </authorList>
    </citation>
    <scope>NUCLEOTIDE SEQUENCE</scope>
    <source>
        <strain evidence="1">Pm1</strain>
    </source>
</reference>
<accession>A0AAV1TWK3</accession>
<dbReference type="AlphaFoldDB" id="A0AAV1TWK3"/>
<dbReference type="EMBL" id="CAKLBY020000087">
    <property type="protein sequence ID" value="CAK7925438.1"/>
    <property type="molecule type" value="Genomic_DNA"/>
</dbReference>
<protein>
    <submittedName>
        <fullName evidence="1">Uncharacterized protein</fullName>
    </submittedName>
</protein>
<gene>
    <name evidence="1" type="ORF">PM001_LOCUS10588</name>
</gene>
<evidence type="ECO:0000313" key="2">
    <source>
        <dbReference type="Proteomes" id="UP001162060"/>
    </source>
</evidence>
<name>A0AAV1TWK3_9STRA</name>
<proteinExistence type="predicted"/>
<comment type="caution">
    <text evidence="1">The sequence shown here is derived from an EMBL/GenBank/DDBJ whole genome shotgun (WGS) entry which is preliminary data.</text>
</comment>
<organism evidence="1 2">
    <name type="scientific">Peronospora matthiolae</name>
    <dbReference type="NCBI Taxonomy" id="2874970"/>
    <lineage>
        <taxon>Eukaryota</taxon>
        <taxon>Sar</taxon>
        <taxon>Stramenopiles</taxon>
        <taxon>Oomycota</taxon>
        <taxon>Peronosporomycetes</taxon>
        <taxon>Peronosporales</taxon>
        <taxon>Peronosporaceae</taxon>
        <taxon>Peronospora</taxon>
    </lineage>
</organism>
<sequence length="89" mass="10047">MCATVGNGHSDSVQSEDLGAAEHGWGFQMQRKLGRVNRGKKELEMGNLARVQQKRKAVNARMSSLWWGSRTAMQDLELLDLQLARQMFV</sequence>
<evidence type="ECO:0000313" key="1">
    <source>
        <dbReference type="EMBL" id="CAK7925438.1"/>
    </source>
</evidence>